<name>A0A9E7TIE3_9EURY</name>
<keyword evidence="3" id="KW-1185">Reference proteome</keyword>
<dbReference type="RefSeq" id="WP_257742473.1">
    <property type="nucleotide sequence ID" value="NZ_CP096115.1"/>
</dbReference>
<gene>
    <name evidence="2" type="ORF">L6E24_13440</name>
</gene>
<reference evidence="2" key="1">
    <citation type="submission" date="2022-04" db="EMBL/GenBank/DDBJ databases">
        <title>Complete genome of Methanoplanus endosymbiosus DSM 3599.</title>
        <authorList>
            <person name="Chen S.-C."/>
            <person name="You Y.-T."/>
            <person name="Zhou Y.-Z."/>
            <person name="Lai M.-C."/>
        </authorList>
    </citation>
    <scope>NUCLEOTIDE SEQUENCE</scope>
    <source>
        <strain evidence="2">DSM 3599</strain>
    </source>
</reference>
<dbReference type="GeneID" id="74308726"/>
<dbReference type="KEGG" id="mend:L6E24_13440"/>
<feature type="region of interest" description="Disordered" evidence="1">
    <location>
        <begin position="1"/>
        <end position="30"/>
    </location>
</feature>
<dbReference type="Proteomes" id="UP001060368">
    <property type="component" value="Chromosome"/>
</dbReference>
<dbReference type="AlphaFoldDB" id="A0A9E7TIE3"/>
<organism evidence="2 3">
    <name type="scientific">Methanoplanus endosymbiosus</name>
    <dbReference type="NCBI Taxonomy" id="33865"/>
    <lineage>
        <taxon>Archaea</taxon>
        <taxon>Methanobacteriati</taxon>
        <taxon>Methanobacteriota</taxon>
        <taxon>Stenosarchaea group</taxon>
        <taxon>Methanomicrobia</taxon>
        <taxon>Methanomicrobiales</taxon>
        <taxon>Methanomicrobiaceae</taxon>
        <taxon>Methanoplanus</taxon>
    </lineage>
</organism>
<protein>
    <submittedName>
        <fullName evidence="2">Uncharacterized protein</fullName>
    </submittedName>
</protein>
<proteinExistence type="predicted"/>
<evidence type="ECO:0000313" key="2">
    <source>
        <dbReference type="EMBL" id="UUX92323.1"/>
    </source>
</evidence>
<sequence>MLAISASGTIFGDNSDEPEATDVLPQDNSPIAEAADNSTITRISSAKGVADRFNLIYERPEESIKNSVETDAIVYNNTFAATVASSLTYERDSYLGPGKYAENFSIKVIDLIPDTEIINTEYLGHEKGIIIDVNYNSGDLNTLQNTIWTYEVDATQIFTDIFESDYSNDVAFLFISFTDTSGREGDVVFKMVAEDAMEFSEYPKPGYYVEAEEWTDFNISADTGIKNYEDPATKFEFTNKRDYSDKVEVLNNIYTKEEVKSYIAETSKSLSDMAFKIMDYANDKDWQNVGKYSEAMTDSISEHKTKLNEGIMDDESLYSTIENATDAYEIYKTAAMNFWYGSYYYDSTRIIEGVMAFQDAVAAMNAVNEELEIEDIVDEERLFSIPVPEMLPKSYKLTESYVYRDSSGTNDISIKIEDFKTVFSYYTKSITEDGPLVKADYGKKFFVVTVDITHMGYRGGGTDNVRTPSKSVFKLNWNNQIYTDSTPSDYIVNMGIPYSTKSLGRREHFESVLLFEVPEEFYEERAYIEVNLGGTWGKPTWDFEMLGS</sequence>
<dbReference type="EMBL" id="CP096115">
    <property type="protein sequence ID" value="UUX92323.1"/>
    <property type="molecule type" value="Genomic_DNA"/>
</dbReference>
<evidence type="ECO:0000313" key="3">
    <source>
        <dbReference type="Proteomes" id="UP001060368"/>
    </source>
</evidence>
<accession>A0A9E7TIE3</accession>
<evidence type="ECO:0000256" key="1">
    <source>
        <dbReference type="SAM" id="MobiDB-lite"/>
    </source>
</evidence>